<proteinExistence type="predicted"/>
<dbReference type="AlphaFoldDB" id="A0A915B327"/>
<organism evidence="1 2">
    <name type="scientific">Parascaris univalens</name>
    <name type="common">Nematode worm</name>
    <dbReference type="NCBI Taxonomy" id="6257"/>
    <lineage>
        <taxon>Eukaryota</taxon>
        <taxon>Metazoa</taxon>
        <taxon>Ecdysozoa</taxon>
        <taxon>Nematoda</taxon>
        <taxon>Chromadorea</taxon>
        <taxon>Rhabditida</taxon>
        <taxon>Spirurina</taxon>
        <taxon>Ascaridomorpha</taxon>
        <taxon>Ascaridoidea</taxon>
        <taxon>Ascarididae</taxon>
        <taxon>Parascaris</taxon>
    </lineage>
</organism>
<accession>A0A915B327</accession>
<name>A0A915B327_PARUN</name>
<sequence>TPRRVVARPIAALFIRGIQQWDCSQSHLDSSAPRQSARKSLITLVDFVVTINATLSDSPIDISRYGGTAKNERCAEVIGFERLTYGKERCL</sequence>
<protein>
    <submittedName>
        <fullName evidence="2">Uncharacterized protein</fullName>
    </submittedName>
</protein>
<dbReference type="Proteomes" id="UP000887569">
    <property type="component" value="Unplaced"/>
</dbReference>
<evidence type="ECO:0000313" key="1">
    <source>
        <dbReference type="Proteomes" id="UP000887569"/>
    </source>
</evidence>
<evidence type="ECO:0000313" key="2">
    <source>
        <dbReference type="WBParaSite" id="PgR023_g057_t03"/>
    </source>
</evidence>
<dbReference type="WBParaSite" id="PgR023_g057_t03">
    <property type="protein sequence ID" value="PgR023_g057_t03"/>
    <property type="gene ID" value="PgR023_g057"/>
</dbReference>
<keyword evidence="1" id="KW-1185">Reference proteome</keyword>
<reference evidence="2" key="1">
    <citation type="submission" date="2022-11" db="UniProtKB">
        <authorList>
            <consortium name="WormBaseParasite"/>
        </authorList>
    </citation>
    <scope>IDENTIFICATION</scope>
</reference>